<accession>A0A6C0E3S6</accession>
<evidence type="ECO:0000313" key="1">
    <source>
        <dbReference type="EMBL" id="QHT23163.1"/>
    </source>
</evidence>
<sequence>MYKNKIKIEPNNISTYMDNIYYCKITKNGDGLCNQLFSLVTGIILAIKSHKKIIVVDKFLNDYKSNSYSYISEILNIDKLNEFLHSKYNIYICDRKKAKLTIHQINYGTHETKLDITNIILEKYYKTNLLHVPAGINLNILAQEDPFPFHKKYVFVSYSIGNHLLEEIFDEEYSFLKQTIHINLFNPEYIRIFGWINAIDKNLFDDILGNLTFVDLFSTLTDMFMNNKQINPANKINVLHLRLEQDAIDHWSKMNSMEPNIFKYIIEQTYIKLIKRYVGKDEMNVILSYSTQNSVIDFLKANQYLYCFTDKLNIGREINAAIDLNIGCHLCNNLFIGNFDMFHLNGSSLSYYLINKYKSNPSIKMALINLDHILNVEQKINL</sequence>
<name>A0A6C0E3S6_9ZZZZ</name>
<proteinExistence type="predicted"/>
<organism evidence="1">
    <name type="scientific">viral metagenome</name>
    <dbReference type="NCBI Taxonomy" id="1070528"/>
    <lineage>
        <taxon>unclassified sequences</taxon>
        <taxon>metagenomes</taxon>
        <taxon>organismal metagenomes</taxon>
    </lineage>
</organism>
<dbReference type="AlphaFoldDB" id="A0A6C0E3S6"/>
<protein>
    <submittedName>
        <fullName evidence="1">Uncharacterized protein</fullName>
    </submittedName>
</protein>
<reference evidence="1" key="1">
    <citation type="journal article" date="2020" name="Nature">
        <title>Giant virus diversity and host interactions through global metagenomics.</title>
        <authorList>
            <person name="Schulz F."/>
            <person name="Roux S."/>
            <person name="Paez-Espino D."/>
            <person name="Jungbluth S."/>
            <person name="Walsh D.A."/>
            <person name="Denef V.J."/>
            <person name="McMahon K.D."/>
            <person name="Konstantinidis K.T."/>
            <person name="Eloe-Fadrosh E.A."/>
            <person name="Kyrpides N.C."/>
            <person name="Woyke T."/>
        </authorList>
    </citation>
    <scope>NUCLEOTIDE SEQUENCE</scope>
    <source>
        <strain evidence="1">GVMAG-M-3300023179-114</strain>
    </source>
</reference>
<dbReference type="EMBL" id="MN739726">
    <property type="protein sequence ID" value="QHT23163.1"/>
    <property type="molecule type" value="Genomic_DNA"/>
</dbReference>